<dbReference type="Gene3D" id="1.10.443.10">
    <property type="entry name" value="Intergrase catalytic core"/>
    <property type="match status" value="1"/>
</dbReference>
<reference evidence="2 3" key="1">
    <citation type="submission" date="2022-10" db="EMBL/GenBank/DDBJ databases">
        <title>The complete genomes of actinobacterial strains from the NBC collection.</title>
        <authorList>
            <person name="Joergensen T.S."/>
            <person name="Alvarez Arevalo M."/>
            <person name="Sterndorff E.B."/>
            <person name="Faurdal D."/>
            <person name="Vuksanovic O."/>
            <person name="Mourched A.-S."/>
            <person name="Charusanti P."/>
            <person name="Shaw S."/>
            <person name="Blin K."/>
            <person name="Weber T."/>
        </authorList>
    </citation>
    <scope>NUCLEOTIDE SEQUENCE [LARGE SCALE GENOMIC DNA]</scope>
    <source>
        <strain evidence="2 3">NBC 01809</strain>
    </source>
</reference>
<protein>
    <recommendedName>
        <fullName evidence="4">Tyr recombinase domain-containing protein</fullName>
    </recommendedName>
</protein>
<dbReference type="RefSeq" id="WP_245715713.1">
    <property type="nucleotide sequence ID" value="NZ_CP109071.1"/>
</dbReference>
<accession>A0ABZ1EH14</accession>
<evidence type="ECO:0000313" key="3">
    <source>
        <dbReference type="Proteomes" id="UP001334804"/>
    </source>
</evidence>
<dbReference type="InterPro" id="IPR013762">
    <property type="entry name" value="Integrase-like_cat_sf"/>
</dbReference>
<name>A0ABZ1EH14_9ACTN</name>
<feature type="region of interest" description="Disordered" evidence="1">
    <location>
        <begin position="120"/>
        <end position="139"/>
    </location>
</feature>
<evidence type="ECO:0000313" key="2">
    <source>
        <dbReference type="EMBL" id="WSA34150.1"/>
    </source>
</evidence>
<proteinExistence type="predicted"/>
<gene>
    <name evidence="2" type="ORF">OIE14_08965</name>
</gene>
<evidence type="ECO:0008006" key="4">
    <source>
        <dbReference type="Google" id="ProtNLM"/>
    </source>
</evidence>
<sequence>MKVVPDRCQAAIWCGAGEGLRLGEVLGLENSERCIDRSRQELHVVQQLRFHKGQYGGFYLARPKSGSVGDVDLDDHVALALGEHVRKYPPALVELPDITGGTPDPGKRAKRRTVSLLFTDDQGKPIQPDRRAERATAFQPADHAGDVCALVAEEEPPSQHRQHGAS</sequence>
<organism evidence="2 3">
    <name type="scientific">Micromonospora peucetia</name>
    <dbReference type="NCBI Taxonomy" id="47871"/>
    <lineage>
        <taxon>Bacteria</taxon>
        <taxon>Bacillati</taxon>
        <taxon>Actinomycetota</taxon>
        <taxon>Actinomycetes</taxon>
        <taxon>Micromonosporales</taxon>
        <taxon>Micromonosporaceae</taxon>
        <taxon>Micromonospora</taxon>
    </lineage>
</organism>
<keyword evidence="3" id="KW-1185">Reference proteome</keyword>
<dbReference type="Proteomes" id="UP001334804">
    <property type="component" value="Chromosome"/>
</dbReference>
<feature type="compositionally biased region" description="Basic and acidic residues" evidence="1">
    <location>
        <begin position="121"/>
        <end position="134"/>
    </location>
</feature>
<evidence type="ECO:0000256" key="1">
    <source>
        <dbReference type="SAM" id="MobiDB-lite"/>
    </source>
</evidence>
<dbReference type="EMBL" id="CP109071">
    <property type="protein sequence ID" value="WSA34150.1"/>
    <property type="molecule type" value="Genomic_DNA"/>
</dbReference>